<evidence type="ECO:0000256" key="1">
    <source>
        <dbReference type="SAM" id="Phobius"/>
    </source>
</evidence>
<name>A0ABS2Q6K6_9BACL</name>
<keyword evidence="3" id="KW-1185">Reference proteome</keyword>
<feature type="transmembrane region" description="Helical" evidence="1">
    <location>
        <begin position="21"/>
        <end position="40"/>
    </location>
</feature>
<evidence type="ECO:0000313" key="2">
    <source>
        <dbReference type="EMBL" id="MBM7657358.1"/>
    </source>
</evidence>
<proteinExistence type="predicted"/>
<evidence type="ECO:0000313" key="3">
    <source>
        <dbReference type="Proteomes" id="UP000823201"/>
    </source>
</evidence>
<comment type="caution">
    <text evidence="2">The sequence shown here is derived from an EMBL/GenBank/DDBJ whole genome shotgun (WGS) entry which is preliminary data.</text>
</comment>
<organism evidence="2 3">
    <name type="scientific">Sporolactobacillus spathodeae</name>
    <dbReference type="NCBI Taxonomy" id="1465502"/>
    <lineage>
        <taxon>Bacteria</taxon>
        <taxon>Bacillati</taxon>
        <taxon>Bacillota</taxon>
        <taxon>Bacilli</taxon>
        <taxon>Bacillales</taxon>
        <taxon>Sporolactobacillaceae</taxon>
        <taxon>Sporolactobacillus</taxon>
    </lineage>
</organism>
<keyword evidence="1" id="KW-0812">Transmembrane</keyword>
<dbReference type="Proteomes" id="UP000823201">
    <property type="component" value="Unassembled WGS sequence"/>
</dbReference>
<dbReference type="EMBL" id="JAFBEV010000005">
    <property type="protein sequence ID" value="MBM7657358.1"/>
    <property type="molecule type" value="Genomic_DNA"/>
</dbReference>
<gene>
    <name evidence="2" type="ORF">JOC27_000801</name>
</gene>
<dbReference type="RefSeq" id="WP_275587769.1">
    <property type="nucleotide sequence ID" value="NZ_CBCRXA010000004.1"/>
</dbReference>
<keyword evidence="1" id="KW-1133">Transmembrane helix</keyword>
<keyword evidence="1" id="KW-0472">Membrane</keyword>
<accession>A0ABS2Q6K6</accession>
<protein>
    <submittedName>
        <fullName evidence="2">Uncharacterized protein</fullName>
    </submittedName>
</protein>
<sequence>MQQRSNQDLSHKKTAYQKVGYWIAALFFLLVAFAIIYAFLLGV</sequence>
<reference evidence="2 3" key="1">
    <citation type="submission" date="2021-01" db="EMBL/GenBank/DDBJ databases">
        <title>Genomic Encyclopedia of Type Strains, Phase IV (KMG-IV): sequencing the most valuable type-strain genomes for metagenomic binning, comparative biology and taxonomic classification.</title>
        <authorList>
            <person name="Goeker M."/>
        </authorList>
    </citation>
    <scope>NUCLEOTIDE SEQUENCE [LARGE SCALE GENOMIC DNA]</scope>
    <source>
        <strain evidence="2 3">DSM 100968</strain>
    </source>
</reference>